<evidence type="ECO:0000256" key="1">
    <source>
        <dbReference type="ARBA" id="ARBA00008791"/>
    </source>
</evidence>
<dbReference type="PANTHER" id="PTHR46553">
    <property type="entry name" value="ADENINE NUCLEOTIDE ALPHA HYDROLASES-LIKE SUPERFAMILY PROTEIN"/>
    <property type="match status" value="1"/>
</dbReference>
<feature type="domain" description="UspA" evidence="2">
    <location>
        <begin position="149"/>
        <end position="280"/>
    </location>
</feature>
<dbReference type="AlphaFoldDB" id="A0A0B5EYL5"/>
<comment type="similarity">
    <text evidence="1">Belongs to the universal stress protein A family.</text>
</comment>
<organism evidence="3 4">
    <name type="scientific">Streptomyces albus (strain ATCC 21838 / DSM 41398 / FERM P-419 / JCM 4703 / NBRC 107858)</name>
    <dbReference type="NCBI Taxonomy" id="1081613"/>
    <lineage>
        <taxon>Bacteria</taxon>
        <taxon>Bacillati</taxon>
        <taxon>Actinomycetota</taxon>
        <taxon>Actinomycetes</taxon>
        <taxon>Kitasatosporales</taxon>
        <taxon>Streptomycetaceae</taxon>
        <taxon>Streptomyces</taxon>
    </lineage>
</organism>
<evidence type="ECO:0000259" key="2">
    <source>
        <dbReference type="Pfam" id="PF00582"/>
    </source>
</evidence>
<reference evidence="3 4" key="1">
    <citation type="submission" date="2015-01" db="EMBL/GenBank/DDBJ databases">
        <title>Enhanced salinomycin production by adjusting the supply of polyketide extender units in Streptomyce albus DSM 41398.</title>
        <authorList>
            <person name="Lu C."/>
        </authorList>
    </citation>
    <scope>NUCLEOTIDE SEQUENCE [LARGE SCALE GENOMIC DNA]</scope>
    <source>
        <strain evidence="4">ATCC 21838 / DSM 41398 / FERM P-419 / JCM 4703 / NBRC 107858</strain>
    </source>
</reference>
<evidence type="ECO:0000313" key="4">
    <source>
        <dbReference type="Proteomes" id="UP000031523"/>
    </source>
</evidence>
<dbReference type="InterPro" id="IPR014729">
    <property type="entry name" value="Rossmann-like_a/b/a_fold"/>
</dbReference>
<feature type="domain" description="UspA" evidence="2">
    <location>
        <begin position="2"/>
        <end position="138"/>
    </location>
</feature>
<dbReference type="Gene3D" id="3.40.50.620">
    <property type="entry name" value="HUPs"/>
    <property type="match status" value="2"/>
</dbReference>
<protein>
    <recommendedName>
        <fullName evidence="2">UspA domain-containing protein</fullName>
    </recommendedName>
</protein>
<dbReference type="KEGG" id="sals:SLNWT_6473"/>
<gene>
    <name evidence="3" type="ORF">SLNWT_6473</name>
</gene>
<dbReference type="InterPro" id="IPR006016">
    <property type="entry name" value="UspA"/>
</dbReference>
<dbReference type="EMBL" id="CP010519">
    <property type="protein sequence ID" value="AJE86849.1"/>
    <property type="molecule type" value="Genomic_DNA"/>
</dbReference>
<proteinExistence type="inferred from homology"/>
<dbReference type="PRINTS" id="PR01438">
    <property type="entry name" value="UNVRSLSTRESS"/>
</dbReference>
<name>A0A0B5EYL5_STRA4</name>
<evidence type="ECO:0000313" key="3">
    <source>
        <dbReference type="EMBL" id="AJE86849.1"/>
    </source>
</evidence>
<dbReference type="Pfam" id="PF00582">
    <property type="entry name" value="Usp"/>
    <property type="match status" value="2"/>
</dbReference>
<dbReference type="InterPro" id="IPR006015">
    <property type="entry name" value="Universal_stress_UspA"/>
</dbReference>
<keyword evidence="4" id="KW-1185">Reference proteome</keyword>
<sequence>MRQLVVGVDGSAGGWQAVDWAVDQAARTGLPLRIVYASLWQHYARRLPAAGRRRPDEHAYADQLLGTALARARTRQPQVPLSAVTEAGEPVEVLLREARGAAQLVVGPRGDGGIVGMMLGSVGLSVAARALCPVVVARGTARNREATDRPVVVGVGEGPGAVAALRFAFGEAARRGGELVAVRAWRAPAGSARAAGPAERQWAERRLGMALAEAGGEHPEVRVSAQTVQGPPPLVLVEAAAEAALLVLAVPRGESAHGLQLGRTSHVALHHADCPVAVVPVPH</sequence>
<dbReference type="PANTHER" id="PTHR46553:SF3">
    <property type="entry name" value="ADENINE NUCLEOTIDE ALPHA HYDROLASES-LIKE SUPERFAMILY PROTEIN"/>
    <property type="match status" value="1"/>
</dbReference>
<dbReference type="SUPFAM" id="SSF52402">
    <property type="entry name" value="Adenine nucleotide alpha hydrolases-like"/>
    <property type="match status" value="2"/>
</dbReference>
<dbReference type="Proteomes" id="UP000031523">
    <property type="component" value="Chromosome"/>
</dbReference>
<accession>A0A0B5EYL5</accession>